<feature type="transmembrane region" description="Helical" evidence="1">
    <location>
        <begin position="234"/>
        <end position="252"/>
    </location>
</feature>
<protein>
    <submittedName>
        <fullName evidence="2">EpsG family protein</fullName>
    </submittedName>
</protein>
<sequence length="348" mass="40264">MEANMLRIKEYISLMPILIFVFLVFLATVLSAYLSLDSLAYQEIFKKYSATGWSKIWLEIRDYEFFFLALAKVFNGWPSIIWFAIIALCSVSLKLILIHKGSRDFYLSVLLYVAYFFVLQDGTGIRVSLAIAIAFFGAFFFSTGRKFLAPFMITCAAFLFHYSLALFFLIFAFRGKKITYILILTWPCLIVLWWLGLSGISVIKMLVVHIDPEWIGFNQLRSYALRFNETSTPYSVQFIFLYIASVIVFFRFKDDLTSFEVICFNCVFVSLIFLAVFAGAEGLQNRVSEIFRFGLVFVFPLYYRFCLEVTKKPVIANVLIGIGLAGYFYYYVLRAGLIVWPDSWNVFL</sequence>
<feature type="transmembrane region" description="Helical" evidence="1">
    <location>
        <begin position="147"/>
        <end position="173"/>
    </location>
</feature>
<dbReference type="InterPro" id="IPR049458">
    <property type="entry name" value="EpsG-like"/>
</dbReference>
<keyword evidence="1" id="KW-1133">Transmembrane helix</keyword>
<name>A0ABX7IS53_9GAMM</name>
<feature type="transmembrane region" description="Helical" evidence="1">
    <location>
        <begin position="290"/>
        <end position="307"/>
    </location>
</feature>
<dbReference type="Pfam" id="PF14897">
    <property type="entry name" value="EpsG"/>
    <property type="match status" value="1"/>
</dbReference>
<feature type="transmembrane region" description="Helical" evidence="1">
    <location>
        <begin position="180"/>
        <end position="203"/>
    </location>
</feature>
<dbReference type="EMBL" id="CP070273">
    <property type="protein sequence ID" value="QRV25177.1"/>
    <property type="molecule type" value="Genomic_DNA"/>
</dbReference>
<evidence type="ECO:0000313" key="2">
    <source>
        <dbReference type="EMBL" id="QRV25177.1"/>
    </source>
</evidence>
<feature type="transmembrane region" description="Helical" evidence="1">
    <location>
        <begin position="109"/>
        <end position="141"/>
    </location>
</feature>
<evidence type="ECO:0000256" key="1">
    <source>
        <dbReference type="SAM" id="Phobius"/>
    </source>
</evidence>
<feature type="transmembrane region" description="Helical" evidence="1">
    <location>
        <begin position="80"/>
        <end position="97"/>
    </location>
</feature>
<organism evidence="2 3">
    <name type="scientific">Marinomonas foliarum</name>
    <dbReference type="NCBI Taxonomy" id="491950"/>
    <lineage>
        <taxon>Bacteria</taxon>
        <taxon>Pseudomonadati</taxon>
        <taxon>Pseudomonadota</taxon>
        <taxon>Gammaproteobacteria</taxon>
        <taxon>Oceanospirillales</taxon>
        <taxon>Oceanospirillaceae</taxon>
        <taxon>Marinomonas</taxon>
    </lineage>
</organism>
<proteinExistence type="predicted"/>
<feature type="transmembrane region" description="Helical" evidence="1">
    <location>
        <begin position="314"/>
        <end position="332"/>
    </location>
</feature>
<feature type="transmembrane region" description="Helical" evidence="1">
    <location>
        <begin position="12"/>
        <end position="36"/>
    </location>
</feature>
<gene>
    <name evidence="2" type="ORF">JSY38_06620</name>
</gene>
<accession>A0ABX7IS53</accession>
<keyword evidence="1" id="KW-0812">Transmembrane</keyword>
<reference evidence="2 3" key="1">
    <citation type="submission" date="2021-02" db="EMBL/GenBank/DDBJ databases">
        <title>The genome of Marinomonas foliarum JZW.</title>
        <authorList>
            <person name="Sun M."/>
        </authorList>
    </citation>
    <scope>NUCLEOTIDE SEQUENCE [LARGE SCALE GENOMIC DNA]</scope>
    <source>
        <strain evidence="2 3">JZW</strain>
    </source>
</reference>
<keyword evidence="1" id="KW-0472">Membrane</keyword>
<keyword evidence="3" id="KW-1185">Reference proteome</keyword>
<dbReference type="Proteomes" id="UP000644167">
    <property type="component" value="Chromosome"/>
</dbReference>
<dbReference type="RefSeq" id="WP_205115930.1">
    <property type="nucleotide sequence ID" value="NZ_CP070273.1"/>
</dbReference>
<evidence type="ECO:0000313" key="3">
    <source>
        <dbReference type="Proteomes" id="UP000644167"/>
    </source>
</evidence>
<feature type="transmembrane region" description="Helical" evidence="1">
    <location>
        <begin position="259"/>
        <end position="278"/>
    </location>
</feature>